<feature type="compositionally biased region" description="Polar residues" evidence="1">
    <location>
        <begin position="44"/>
        <end position="54"/>
    </location>
</feature>
<feature type="region of interest" description="Disordered" evidence="1">
    <location>
        <begin position="18"/>
        <end position="58"/>
    </location>
</feature>
<dbReference type="Proteomes" id="UP000191285">
    <property type="component" value="Unassembled WGS sequence"/>
</dbReference>
<gene>
    <name evidence="2" type="ORF">PENSTE_c014G09058</name>
</gene>
<dbReference type="EMBL" id="MLKD01000014">
    <property type="protein sequence ID" value="OQE20067.1"/>
    <property type="molecule type" value="Genomic_DNA"/>
</dbReference>
<feature type="region of interest" description="Disordered" evidence="1">
    <location>
        <begin position="79"/>
        <end position="110"/>
    </location>
</feature>
<evidence type="ECO:0000313" key="3">
    <source>
        <dbReference type="Proteomes" id="UP000191285"/>
    </source>
</evidence>
<reference evidence="3" key="1">
    <citation type="journal article" date="2017" name="Nat. Microbiol.">
        <title>Global analysis of biosynthetic gene clusters reveals vast potential of secondary metabolite production in Penicillium species.</title>
        <authorList>
            <person name="Nielsen J.C."/>
            <person name="Grijseels S."/>
            <person name="Prigent S."/>
            <person name="Ji B."/>
            <person name="Dainat J."/>
            <person name="Nielsen K.F."/>
            <person name="Frisvad J.C."/>
            <person name="Workman M."/>
            <person name="Nielsen J."/>
        </authorList>
    </citation>
    <scope>NUCLEOTIDE SEQUENCE [LARGE SCALE GENOMIC DNA]</scope>
    <source>
        <strain evidence="3">IBT 24891</strain>
    </source>
</reference>
<name>A0A1V6T198_9EURO</name>
<comment type="caution">
    <text evidence="2">The sequence shown here is derived from an EMBL/GenBank/DDBJ whole genome shotgun (WGS) entry which is preliminary data.</text>
</comment>
<evidence type="ECO:0000256" key="1">
    <source>
        <dbReference type="SAM" id="MobiDB-lite"/>
    </source>
</evidence>
<organism evidence="2 3">
    <name type="scientific">Penicillium steckii</name>
    <dbReference type="NCBI Taxonomy" id="303698"/>
    <lineage>
        <taxon>Eukaryota</taxon>
        <taxon>Fungi</taxon>
        <taxon>Dikarya</taxon>
        <taxon>Ascomycota</taxon>
        <taxon>Pezizomycotina</taxon>
        <taxon>Eurotiomycetes</taxon>
        <taxon>Eurotiomycetidae</taxon>
        <taxon>Eurotiales</taxon>
        <taxon>Aspergillaceae</taxon>
        <taxon>Penicillium</taxon>
    </lineage>
</organism>
<dbReference type="OrthoDB" id="4362041at2759"/>
<evidence type="ECO:0000313" key="2">
    <source>
        <dbReference type="EMBL" id="OQE20067.1"/>
    </source>
</evidence>
<dbReference type="AlphaFoldDB" id="A0A1V6T198"/>
<accession>A0A1V6T198</accession>
<proteinExistence type="predicted"/>
<sequence length="260" mass="29855">MSAFTLVYRSLPFSLPWKRRQSTSATSSKGKEKEAEVQTEESDQSSPPNIQNDIPNVEIPELPAHRDISHSLHIAVKQRLDQKTTRNDAQSDNLEAGYASDSDSDSYSECKTHQLAEKSEISARPRLARVVSWASIVRSQCRWTSDQEKNLEDAEKQLARCQKAWSSEQELWLAYIQALSEEKEAHSEFMLLRTRQQDEEQLQFRKAWKRRRSLENTLQLNNLAVKSNTGISIRFRRLQRHGYLAAPLVVSDSPVLECRG</sequence>
<protein>
    <submittedName>
        <fullName evidence="2">Uncharacterized protein</fullName>
    </submittedName>
</protein>
<keyword evidence="3" id="KW-1185">Reference proteome</keyword>